<reference evidence="4" key="1">
    <citation type="submission" date="2023-07" db="EMBL/GenBank/DDBJ databases">
        <authorList>
            <consortium name="AG Swart"/>
            <person name="Singh M."/>
            <person name="Singh A."/>
            <person name="Seah K."/>
            <person name="Emmerich C."/>
        </authorList>
    </citation>
    <scope>NUCLEOTIDE SEQUENCE</scope>
    <source>
        <strain evidence="4">DP1</strain>
    </source>
</reference>
<proteinExistence type="inferred from homology"/>
<dbReference type="AlphaFoldDB" id="A0AAD1Y6G8"/>
<feature type="region of interest" description="Disordered" evidence="2">
    <location>
        <begin position="439"/>
        <end position="498"/>
    </location>
</feature>
<comment type="similarity">
    <text evidence="1">Belongs to the IMPACT family.</text>
</comment>
<feature type="domain" description="Impact N-terminal" evidence="3">
    <location>
        <begin position="51"/>
        <end position="156"/>
    </location>
</feature>
<feature type="compositionally biased region" description="Basic residues" evidence="2">
    <location>
        <begin position="485"/>
        <end position="497"/>
    </location>
</feature>
<dbReference type="GO" id="GO:0140469">
    <property type="term" value="P:GCN2-mediated signaling"/>
    <property type="evidence" value="ECO:0007669"/>
    <property type="project" value="TreeGrafter"/>
</dbReference>
<gene>
    <name evidence="4" type="ORF">ECRASSUSDP1_LOCUS27870</name>
</gene>
<dbReference type="EMBL" id="CAMPGE010028750">
    <property type="protein sequence ID" value="CAI2386261.1"/>
    <property type="molecule type" value="Genomic_DNA"/>
</dbReference>
<dbReference type="PANTHER" id="PTHR16301:SF25">
    <property type="entry name" value="PROTEIN IMPACT"/>
    <property type="match status" value="1"/>
</dbReference>
<name>A0AAD1Y6G8_EUPCR</name>
<evidence type="ECO:0000259" key="3">
    <source>
        <dbReference type="Pfam" id="PF01205"/>
    </source>
</evidence>
<evidence type="ECO:0000256" key="2">
    <source>
        <dbReference type="SAM" id="MobiDB-lite"/>
    </source>
</evidence>
<dbReference type="InterPro" id="IPR020568">
    <property type="entry name" value="Ribosomal_Su5_D2-typ_SF"/>
</dbReference>
<feature type="region of interest" description="Disordered" evidence="2">
    <location>
        <begin position="206"/>
        <end position="231"/>
    </location>
</feature>
<organism evidence="4 5">
    <name type="scientific">Euplotes crassus</name>
    <dbReference type="NCBI Taxonomy" id="5936"/>
    <lineage>
        <taxon>Eukaryota</taxon>
        <taxon>Sar</taxon>
        <taxon>Alveolata</taxon>
        <taxon>Ciliophora</taxon>
        <taxon>Intramacronucleata</taxon>
        <taxon>Spirotrichea</taxon>
        <taxon>Hypotrichia</taxon>
        <taxon>Euplotida</taxon>
        <taxon>Euplotidae</taxon>
        <taxon>Moneuplotes</taxon>
    </lineage>
</organism>
<dbReference type="PANTHER" id="PTHR16301">
    <property type="entry name" value="IMPACT-RELATED"/>
    <property type="match status" value="1"/>
</dbReference>
<comment type="caution">
    <text evidence="4">The sequence shown here is derived from an EMBL/GenBank/DDBJ whole genome shotgun (WGS) entry which is preliminary data.</text>
</comment>
<evidence type="ECO:0000313" key="5">
    <source>
        <dbReference type="Proteomes" id="UP001295684"/>
    </source>
</evidence>
<dbReference type="Pfam" id="PF01205">
    <property type="entry name" value="Impact_N"/>
    <property type="match status" value="1"/>
</dbReference>
<evidence type="ECO:0000313" key="4">
    <source>
        <dbReference type="EMBL" id="CAI2386261.1"/>
    </source>
</evidence>
<dbReference type="Gene3D" id="1.20.920.20">
    <property type="match status" value="1"/>
</dbReference>
<dbReference type="InterPro" id="IPR001498">
    <property type="entry name" value="Impact_N"/>
</dbReference>
<dbReference type="InterPro" id="IPR023582">
    <property type="entry name" value="Impact"/>
</dbReference>
<evidence type="ECO:0000256" key="1">
    <source>
        <dbReference type="ARBA" id="ARBA00007665"/>
    </source>
</evidence>
<keyword evidence="5" id="KW-1185">Reference proteome</keyword>
<dbReference type="Gene3D" id="3.30.230.30">
    <property type="entry name" value="Impact, N-terminal domain"/>
    <property type="match status" value="1"/>
</dbReference>
<accession>A0AAD1Y6G8</accession>
<sequence length="657" mass="76471">MEELQVDTNSEDTLRGEVRDLLGDGLSPEHYEELESVLYSISSGKVVLQNKNRYQAQSAAINSYDDQVPLILEYLNRRERFRNAKNKVYAYRVNQINEETGQMDLFEGFEDDGVEGAGEKLLHLLQKMGVENIFIVVCVWHFRMQGQLGTEAYKLIIDRAKDLLTNLHMKVMESGLEMEMNKNHELMLYDEKAIDKRRGKKINPTIYPTGVIPDSSQKSLHHPNSKQDDLRPNNFMYEVSQKKKREEEDEPLEIDLTEDEYNYAVRMTKHSIQKVTKSHITELRSILKPHPNIEKILKMVCIILKGNNINAGSNSYVSSLRSPTWRQVQEIINEKTFLIQLRLVDPVKVKQSSIKKVLKILKANPSLVPDQRQEISNILLMWIINLIKWNAGNNRFIFDDSTLAGARIMNQELIPQKDVEDEQEDPFKRVNAYGLMKKREDDKTNIDQEDDQSHEEKDYFNKSLAEVSDRRYQGSKHQSYLDTKKSKKNKKKRHNKNKGAIISKNRGKFVESKQMVFTDRQMLVPSTKSNEIIQAAGGHEMARNYSPHMSMQPVLQNENQEPRNMTDETANKLTEDGPLNIKQLELFEEDDIKKVLEHMDEDKKELLEKLSQSDEDILQYLNSTMLENEPTEVLIKCAEILRERRQNLYPDQENIEN</sequence>
<dbReference type="SUPFAM" id="SSF54211">
    <property type="entry name" value="Ribosomal protein S5 domain 2-like"/>
    <property type="match status" value="1"/>
</dbReference>
<dbReference type="Proteomes" id="UP001295684">
    <property type="component" value="Unassembled WGS sequence"/>
</dbReference>
<dbReference type="GO" id="GO:0005737">
    <property type="term" value="C:cytoplasm"/>
    <property type="evidence" value="ECO:0007669"/>
    <property type="project" value="TreeGrafter"/>
</dbReference>
<dbReference type="GO" id="GO:0006446">
    <property type="term" value="P:regulation of translational initiation"/>
    <property type="evidence" value="ECO:0007669"/>
    <property type="project" value="TreeGrafter"/>
</dbReference>
<dbReference type="InterPro" id="IPR036956">
    <property type="entry name" value="Impact_N_sf"/>
</dbReference>
<protein>
    <recommendedName>
        <fullName evidence="3">Impact N-terminal domain-containing protein</fullName>
    </recommendedName>
</protein>